<comment type="caution">
    <text evidence="7">The sequence shown here is derived from an EMBL/GenBank/DDBJ whole genome shotgun (WGS) entry which is preliminary data.</text>
</comment>
<dbReference type="CDD" id="cd16442">
    <property type="entry name" value="BPL"/>
    <property type="match status" value="1"/>
</dbReference>
<keyword evidence="8" id="KW-1185">Reference proteome</keyword>
<comment type="function">
    <text evidence="5">Acts both as a biotin--[acetyl-CoA-carboxylase] ligase and a repressor.</text>
</comment>
<dbReference type="InterPro" id="IPR003142">
    <property type="entry name" value="BPL_C"/>
</dbReference>
<dbReference type="Pfam" id="PF08279">
    <property type="entry name" value="HTH_11"/>
    <property type="match status" value="1"/>
</dbReference>
<keyword evidence="5" id="KW-0678">Repressor</keyword>
<dbReference type="Proteomes" id="UP000036923">
    <property type="component" value="Unassembled WGS sequence"/>
</dbReference>
<keyword evidence="2 5" id="KW-0547">Nucleotide-binding</keyword>
<dbReference type="GO" id="GO:0006355">
    <property type="term" value="P:regulation of DNA-templated transcription"/>
    <property type="evidence" value="ECO:0007669"/>
    <property type="project" value="UniProtKB-UniRule"/>
</dbReference>
<evidence type="ECO:0000259" key="6">
    <source>
        <dbReference type="PROSITE" id="PS51733"/>
    </source>
</evidence>
<feature type="binding site" evidence="5">
    <location>
        <begin position="119"/>
        <end position="121"/>
    </location>
    <ligand>
        <name>biotin</name>
        <dbReference type="ChEBI" id="CHEBI:57586"/>
    </ligand>
</feature>
<feature type="domain" description="BPL/LPL catalytic" evidence="6">
    <location>
        <begin position="68"/>
        <end position="266"/>
    </location>
</feature>
<reference evidence="8" key="1">
    <citation type="submission" date="2015-07" db="EMBL/GenBank/DDBJ databases">
        <title>Near-Complete Genome Sequence of the Cellulolytic Bacterium Bacteroides (Pseudobacteroides) cellulosolvens ATCC 35603.</title>
        <authorList>
            <person name="Dassa B."/>
            <person name="Utturkar S.M."/>
            <person name="Klingeman D.M."/>
            <person name="Hurt R.A."/>
            <person name="Keller M."/>
            <person name="Xu J."/>
            <person name="Reddy Y.H.K."/>
            <person name="Borovok I."/>
            <person name="Grinberg I.R."/>
            <person name="Lamed R."/>
            <person name="Zhivin O."/>
            <person name="Bayer E.A."/>
            <person name="Brown S.D."/>
        </authorList>
    </citation>
    <scope>NUCLEOTIDE SEQUENCE [LARGE SCALE GENOMIC DNA]</scope>
    <source>
        <strain evidence="8">DSM 2933</strain>
    </source>
</reference>
<dbReference type="EMBL" id="LGTC01000001">
    <property type="protein sequence ID" value="KNY27415.1"/>
    <property type="molecule type" value="Genomic_DNA"/>
</dbReference>
<evidence type="ECO:0000256" key="1">
    <source>
        <dbReference type="ARBA" id="ARBA00022598"/>
    </source>
</evidence>
<dbReference type="InterPro" id="IPR011991">
    <property type="entry name" value="ArsR-like_HTH"/>
</dbReference>
<accession>A0A0L6JNY6</accession>
<dbReference type="Gene3D" id="2.30.30.100">
    <property type="match status" value="1"/>
</dbReference>
<dbReference type="InterPro" id="IPR045864">
    <property type="entry name" value="aa-tRNA-synth_II/BPL/LPL"/>
</dbReference>
<dbReference type="EC" id="6.3.4.15" evidence="5"/>
<dbReference type="OrthoDB" id="9807064at2"/>
<dbReference type="GO" id="GO:0005737">
    <property type="term" value="C:cytoplasm"/>
    <property type="evidence" value="ECO:0007669"/>
    <property type="project" value="TreeGrafter"/>
</dbReference>
<dbReference type="PROSITE" id="PS51733">
    <property type="entry name" value="BPL_LPL_CATALYTIC"/>
    <property type="match status" value="1"/>
</dbReference>
<dbReference type="Gene3D" id="3.30.930.10">
    <property type="entry name" value="Bira Bifunctional Protein, Domain 2"/>
    <property type="match status" value="1"/>
</dbReference>
<dbReference type="eggNOG" id="COG0340">
    <property type="taxonomic scope" value="Bacteria"/>
</dbReference>
<dbReference type="PANTHER" id="PTHR12835:SF5">
    <property type="entry name" value="BIOTIN--PROTEIN LIGASE"/>
    <property type="match status" value="1"/>
</dbReference>
<dbReference type="GO" id="GO:0003677">
    <property type="term" value="F:DNA binding"/>
    <property type="evidence" value="ECO:0007669"/>
    <property type="project" value="UniProtKB-UniRule"/>
</dbReference>
<dbReference type="SUPFAM" id="SSF55681">
    <property type="entry name" value="Class II aaRS and biotin synthetases"/>
    <property type="match status" value="1"/>
</dbReference>
<keyword evidence="3 5" id="KW-0067">ATP-binding</keyword>
<dbReference type="CDD" id="cd00090">
    <property type="entry name" value="HTH_ARSR"/>
    <property type="match status" value="1"/>
</dbReference>
<dbReference type="PANTHER" id="PTHR12835">
    <property type="entry name" value="BIOTIN PROTEIN LIGASE"/>
    <property type="match status" value="1"/>
</dbReference>
<protein>
    <recommendedName>
        <fullName evidence="5">Bifunctional ligase/repressor BirA</fullName>
    </recommendedName>
    <alternativeName>
        <fullName evidence="5">Biotin--[acetyl-CoA-carboxylase] ligase</fullName>
        <ecNumber evidence="5">6.3.4.15</ecNumber>
    </alternativeName>
    <alternativeName>
        <fullName evidence="5">Biotin--protein ligase</fullName>
    </alternativeName>
    <alternativeName>
        <fullName evidence="5">Biotin-[acetyl-CoA carboxylase] synthetase</fullName>
    </alternativeName>
</protein>
<dbReference type="InterPro" id="IPR008988">
    <property type="entry name" value="Transcriptional_repressor_C"/>
</dbReference>
<dbReference type="HAMAP" id="MF_00978">
    <property type="entry name" value="Bifunct_BirA"/>
    <property type="match status" value="1"/>
</dbReference>
<keyword evidence="4 5" id="KW-0092">Biotin</keyword>
<dbReference type="GO" id="GO:0005524">
    <property type="term" value="F:ATP binding"/>
    <property type="evidence" value="ECO:0007669"/>
    <property type="project" value="UniProtKB-UniRule"/>
</dbReference>
<sequence>MLEQKVLEILKQNNENYVSGESLSEHLGVTRTSIWKHINSLKEAGYNIESVTRKGYRLIDSSDILNEFEVKNGLQTDLIGNKIVYIKEVDSTNLYARKIALEGAEDGTVVIADAQTAGRGRLGRNWSSMAGKGIWMSVVLRPQISPEEVQIITLGASVAAIKAIYDVTGIRAGIKWPNDIICDGKKVCGILTEMNSEVEMVNFLILGIGINVNHTILDFPDEIKSIATSLAVYSGMNDKKNVKLFRRSDIIKKLLYELEQIYNKIKKGAVKDIIDEWKLYSATLGKQVRVIYKNDTYTGTALDIRDDGRLVVKCDDGCTRDVFSGEVSVRGILGYL</sequence>
<comment type="catalytic activity">
    <reaction evidence="5">
        <text>biotin + L-lysyl-[protein] + ATP = N(6)-biotinyl-L-lysyl-[protein] + AMP + diphosphate + H(+)</text>
        <dbReference type="Rhea" id="RHEA:11756"/>
        <dbReference type="Rhea" id="RHEA-COMP:9752"/>
        <dbReference type="Rhea" id="RHEA-COMP:10505"/>
        <dbReference type="ChEBI" id="CHEBI:15378"/>
        <dbReference type="ChEBI" id="CHEBI:29969"/>
        <dbReference type="ChEBI" id="CHEBI:30616"/>
        <dbReference type="ChEBI" id="CHEBI:33019"/>
        <dbReference type="ChEBI" id="CHEBI:57586"/>
        <dbReference type="ChEBI" id="CHEBI:83144"/>
        <dbReference type="ChEBI" id="CHEBI:456215"/>
        <dbReference type="EC" id="6.3.4.15"/>
    </reaction>
</comment>
<proteinExistence type="inferred from homology"/>
<gene>
    <name evidence="5" type="primary">birA</name>
    <name evidence="7" type="ORF">Bccel_2686</name>
</gene>
<dbReference type="InterPro" id="IPR004143">
    <property type="entry name" value="BPL_LPL_catalytic"/>
</dbReference>
<feature type="binding site" evidence="5">
    <location>
        <position position="115"/>
    </location>
    <ligand>
        <name>biotin</name>
        <dbReference type="ChEBI" id="CHEBI:57586"/>
    </ligand>
</feature>
<evidence type="ECO:0000313" key="8">
    <source>
        <dbReference type="Proteomes" id="UP000036923"/>
    </source>
</evidence>
<evidence type="ECO:0000256" key="2">
    <source>
        <dbReference type="ARBA" id="ARBA00022741"/>
    </source>
</evidence>
<evidence type="ECO:0000256" key="3">
    <source>
        <dbReference type="ARBA" id="ARBA00022840"/>
    </source>
</evidence>
<dbReference type="SUPFAM" id="SSF50037">
    <property type="entry name" value="C-terminal domain of transcriptional repressors"/>
    <property type="match status" value="1"/>
</dbReference>
<organism evidence="7 8">
    <name type="scientific">Pseudobacteroides cellulosolvens ATCC 35603 = DSM 2933</name>
    <dbReference type="NCBI Taxonomy" id="398512"/>
    <lineage>
        <taxon>Bacteria</taxon>
        <taxon>Bacillati</taxon>
        <taxon>Bacillota</taxon>
        <taxon>Clostridia</taxon>
        <taxon>Eubacteriales</taxon>
        <taxon>Oscillospiraceae</taxon>
        <taxon>Pseudobacteroides</taxon>
    </lineage>
</organism>
<dbReference type="Gene3D" id="1.10.10.10">
    <property type="entry name" value="Winged helix-like DNA-binding domain superfamily/Winged helix DNA-binding domain"/>
    <property type="match status" value="1"/>
</dbReference>
<keyword evidence="5" id="KW-0804">Transcription</keyword>
<dbReference type="InterPro" id="IPR030855">
    <property type="entry name" value="Bifunct_BirA"/>
</dbReference>
<dbReference type="Pfam" id="PF02237">
    <property type="entry name" value="BPL_C"/>
    <property type="match status" value="1"/>
</dbReference>
<dbReference type="InterPro" id="IPR013196">
    <property type="entry name" value="HTH_11"/>
</dbReference>
<dbReference type="STRING" id="398512.Bccel_2686"/>
<feature type="binding site" evidence="5">
    <location>
        <begin position="91"/>
        <end position="93"/>
    </location>
    <ligand>
        <name>biotin</name>
        <dbReference type="ChEBI" id="CHEBI:57586"/>
    </ligand>
</feature>
<dbReference type="AlphaFoldDB" id="A0A0L6JNY6"/>
<feature type="binding site" evidence="5">
    <location>
        <position position="186"/>
    </location>
    <ligand>
        <name>biotin</name>
        <dbReference type="ChEBI" id="CHEBI:57586"/>
    </ligand>
</feature>
<dbReference type="NCBIfam" id="TIGR00121">
    <property type="entry name" value="birA_ligase"/>
    <property type="match status" value="1"/>
</dbReference>
<dbReference type="InterPro" id="IPR036388">
    <property type="entry name" value="WH-like_DNA-bd_sf"/>
</dbReference>
<dbReference type="InterPro" id="IPR004408">
    <property type="entry name" value="Biotin_CoA_COase_ligase"/>
</dbReference>
<dbReference type="SUPFAM" id="SSF46785">
    <property type="entry name" value="Winged helix' DNA-binding domain"/>
    <property type="match status" value="1"/>
</dbReference>
<keyword evidence="5" id="KW-0805">Transcription regulation</keyword>
<dbReference type="eggNOG" id="COG1654">
    <property type="taxonomic scope" value="Bacteria"/>
</dbReference>
<evidence type="ECO:0000256" key="4">
    <source>
        <dbReference type="ARBA" id="ARBA00023267"/>
    </source>
</evidence>
<evidence type="ECO:0000256" key="5">
    <source>
        <dbReference type="HAMAP-Rule" id="MF_00978"/>
    </source>
</evidence>
<dbReference type="RefSeq" id="WP_036945814.1">
    <property type="nucleotide sequence ID" value="NZ_JQKC01000080.1"/>
</dbReference>
<dbReference type="GO" id="GO:0004077">
    <property type="term" value="F:biotin--[biotin carboxyl-carrier protein] ligase activity"/>
    <property type="evidence" value="ECO:0007669"/>
    <property type="project" value="UniProtKB-UniRule"/>
</dbReference>
<comment type="similarity">
    <text evidence="5">Belongs to the biotin--protein ligase family.</text>
</comment>
<dbReference type="PATRIC" id="fig|398512.5.peg.2795"/>
<keyword evidence="1 5" id="KW-0436">Ligase</keyword>
<dbReference type="GO" id="GO:0016740">
    <property type="term" value="F:transferase activity"/>
    <property type="evidence" value="ECO:0007669"/>
    <property type="project" value="UniProtKB-ARBA"/>
</dbReference>
<dbReference type="Pfam" id="PF03099">
    <property type="entry name" value="BPL_LplA_LipB"/>
    <property type="match status" value="1"/>
</dbReference>
<keyword evidence="5" id="KW-0238">DNA-binding</keyword>
<name>A0A0L6JNY6_9FIRM</name>
<evidence type="ECO:0000313" key="7">
    <source>
        <dbReference type="EMBL" id="KNY27415.1"/>
    </source>
</evidence>
<dbReference type="GO" id="GO:0009249">
    <property type="term" value="P:protein lipoylation"/>
    <property type="evidence" value="ECO:0007669"/>
    <property type="project" value="UniProtKB-ARBA"/>
</dbReference>
<feature type="DNA-binding region" description="H-T-H motif" evidence="5">
    <location>
        <begin position="20"/>
        <end position="39"/>
    </location>
</feature>
<dbReference type="InterPro" id="IPR036390">
    <property type="entry name" value="WH_DNA-bd_sf"/>
</dbReference>